<evidence type="ECO:0000259" key="2">
    <source>
        <dbReference type="Pfam" id="PF02776"/>
    </source>
</evidence>
<keyword evidence="4" id="KW-1185">Reference proteome</keyword>
<protein>
    <submittedName>
        <fullName evidence="3">Thiamine pyrophosphate-binding protein</fullName>
    </submittedName>
</protein>
<dbReference type="InterPro" id="IPR045229">
    <property type="entry name" value="TPP_enz"/>
</dbReference>
<evidence type="ECO:0000313" key="3">
    <source>
        <dbReference type="EMBL" id="UNK06063.1"/>
    </source>
</evidence>
<dbReference type="KEGG" id="prae:MN210_05105"/>
<dbReference type="RefSeq" id="WP_241879312.1">
    <property type="nucleotide sequence ID" value="NZ_CP093310.2"/>
</dbReference>
<gene>
    <name evidence="3" type="ORF">MN210_05105</name>
</gene>
<dbReference type="SUPFAM" id="SSF52518">
    <property type="entry name" value="Thiamin diphosphate-binding fold (THDP-binding)"/>
    <property type="match status" value="1"/>
</dbReference>
<reference evidence="3" key="1">
    <citation type="submission" date="2024-03" db="EMBL/GenBank/DDBJ databases">
        <title>Psychrobacter raelis sp. nov. isolated from a dog with peritonitis.</title>
        <authorList>
            <person name="Schiavone A."/>
            <person name="Manzulli V."/>
            <person name="Camarda A."/>
            <person name="Cafiero M.A."/>
            <person name="Vasco I."/>
            <person name="Marino L."/>
            <person name="Pennuzzi G."/>
            <person name="Serrecchia L."/>
            <person name="Galante D."/>
            <person name="Pugliese N."/>
        </authorList>
    </citation>
    <scope>NUCLEOTIDE SEQUENCE</scope>
    <source>
        <strain evidence="3">PraFG1</strain>
    </source>
</reference>
<name>A0AAT9PEV7_9GAMM</name>
<comment type="similarity">
    <text evidence="1">Belongs to the TPP enzyme family.</text>
</comment>
<dbReference type="Pfam" id="PF02776">
    <property type="entry name" value="TPP_enzyme_N"/>
    <property type="match status" value="1"/>
</dbReference>
<dbReference type="GO" id="GO:0050660">
    <property type="term" value="F:flavin adenine dinucleotide binding"/>
    <property type="evidence" value="ECO:0007669"/>
    <property type="project" value="TreeGrafter"/>
</dbReference>
<dbReference type="InterPro" id="IPR029061">
    <property type="entry name" value="THDP-binding"/>
</dbReference>
<organism evidence="3 4">
    <name type="scientific">Psychrobacter raelei</name>
    <dbReference type="NCBI Taxonomy" id="2565531"/>
    <lineage>
        <taxon>Bacteria</taxon>
        <taxon>Pseudomonadati</taxon>
        <taxon>Pseudomonadota</taxon>
        <taxon>Gammaproteobacteria</taxon>
        <taxon>Moraxellales</taxon>
        <taxon>Moraxellaceae</taxon>
        <taxon>Psychrobacter</taxon>
    </lineage>
</organism>
<dbReference type="InterPro" id="IPR012001">
    <property type="entry name" value="Thiamin_PyroP_enz_TPP-bd_dom"/>
</dbReference>
<sequence>MQHDSITPLSKKTSMLDTTAESVVSQTVQQVVFELMRTLNMTTVFGNPGSTELNFLTNFPEDFSYVLGLHEASVVGMADGYAQATGNAAFVNLHSAAGVGNALGNILPPTATTPR</sequence>
<dbReference type="AlphaFoldDB" id="A0AAT9PEV7"/>
<evidence type="ECO:0000256" key="1">
    <source>
        <dbReference type="ARBA" id="ARBA00007812"/>
    </source>
</evidence>
<feature type="domain" description="Thiamine pyrophosphate enzyme N-terminal TPP-binding" evidence="2">
    <location>
        <begin position="27"/>
        <end position="106"/>
    </location>
</feature>
<dbReference type="EMBL" id="CP093310">
    <property type="protein sequence ID" value="UNK06063.1"/>
    <property type="molecule type" value="Genomic_DNA"/>
</dbReference>
<proteinExistence type="inferred from homology"/>
<dbReference type="Gene3D" id="3.40.50.970">
    <property type="match status" value="1"/>
</dbReference>
<dbReference type="PANTHER" id="PTHR18968:SF133">
    <property type="entry name" value="BENZOYLFORMATE DECARBOXYLASE"/>
    <property type="match status" value="1"/>
</dbReference>
<accession>A0AAT9PEV7</accession>
<dbReference type="GO" id="GO:0003984">
    <property type="term" value="F:acetolactate synthase activity"/>
    <property type="evidence" value="ECO:0007669"/>
    <property type="project" value="TreeGrafter"/>
</dbReference>
<dbReference type="Proteomes" id="UP000829560">
    <property type="component" value="Chromosome"/>
</dbReference>
<evidence type="ECO:0000313" key="4">
    <source>
        <dbReference type="Proteomes" id="UP000829560"/>
    </source>
</evidence>
<dbReference type="CDD" id="cd07035">
    <property type="entry name" value="TPP_PYR_POX_like"/>
    <property type="match status" value="1"/>
</dbReference>
<dbReference type="PANTHER" id="PTHR18968">
    <property type="entry name" value="THIAMINE PYROPHOSPHATE ENZYMES"/>
    <property type="match status" value="1"/>
</dbReference>
<dbReference type="GO" id="GO:0030976">
    <property type="term" value="F:thiamine pyrophosphate binding"/>
    <property type="evidence" value="ECO:0007669"/>
    <property type="project" value="InterPro"/>
</dbReference>